<evidence type="ECO:0000256" key="1">
    <source>
        <dbReference type="SAM" id="MobiDB-lite"/>
    </source>
</evidence>
<protein>
    <submittedName>
        <fullName evidence="2">Uncharacterized protein</fullName>
    </submittedName>
</protein>
<feature type="non-terminal residue" evidence="2">
    <location>
        <position position="1"/>
    </location>
</feature>
<name>A0A371FKG6_MUCPR</name>
<evidence type="ECO:0000313" key="2">
    <source>
        <dbReference type="EMBL" id="RDX78786.1"/>
    </source>
</evidence>
<dbReference type="Proteomes" id="UP000257109">
    <property type="component" value="Unassembled WGS sequence"/>
</dbReference>
<sequence length="301" mass="31279">MLPVKLFSQSCNTSSAGNSPTNSGIAPWSLFRNRFNSVRFFSSAKLAGTSPESMLFDKSIDFRLFRLPREGRVQLLKLSELRRYLAGESAVAELRRDAGGVGVVIANVELAERGEVAELRRDDAGELVAGEGEVFEVAPDAVLVGDLAGEEVAAEVEVAEEGHGGDGEGEGAGHVEDLEVGEAGEVGGEGGVEDIVGEVEKAEGGEGGEGSGDGAGELVVGEGEVGEEREVGEVGGEGAGERERGEVESGHVLTRVARDAEPGAVAGGGVPRGEGVIRVVDYGGCFEREERAVLWDARCIQ</sequence>
<proteinExistence type="predicted"/>
<dbReference type="EMBL" id="QJKJ01008749">
    <property type="protein sequence ID" value="RDX78786.1"/>
    <property type="molecule type" value="Genomic_DNA"/>
</dbReference>
<feature type="compositionally biased region" description="Basic and acidic residues" evidence="1">
    <location>
        <begin position="239"/>
        <end position="249"/>
    </location>
</feature>
<gene>
    <name evidence="2" type="ORF">CR513_40886</name>
</gene>
<keyword evidence="3" id="KW-1185">Reference proteome</keyword>
<accession>A0A371FKG6</accession>
<feature type="region of interest" description="Disordered" evidence="1">
    <location>
        <begin position="226"/>
        <end position="250"/>
    </location>
</feature>
<reference evidence="2" key="1">
    <citation type="submission" date="2018-05" db="EMBL/GenBank/DDBJ databases">
        <title>Draft genome of Mucuna pruriens seed.</title>
        <authorList>
            <person name="Nnadi N.E."/>
            <person name="Vos R."/>
            <person name="Hasami M.H."/>
            <person name="Devisetty U.K."/>
            <person name="Aguiy J.C."/>
        </authorList>
    </citation>
    <scope>NUCLEOTIDE SEQUENCE [LARGE SCALE GENOMIC DNA]</scope>
    <source>
        <strain evidence="2">JCA_2017</strain>
    </source>
</reference>
<comment type="caution">
    <text evidence="2">The sequence shown here is derived from an EMBL/GenBank/DDBJ whole genome shotgun (WGS) entry which is preliminary data.</text>
</comment>
<evidence type="ECO:0000313" key="3">
    <source>
        <dbReference type="Proteomes" id="UP000257109"/>
    </source>
</evidence>
<organism evidence="2 3">
    <name type="scientific">Mucuna pruriens</name>
    <name type="common">Velvet bean</name>
    <name type="synonym">Dolichos pruriens</name>
    <dbReference type="NCBI Taxonomy" id="157652"/>
    <lineage>
        <taxon>Eukaryota</taxon>
        <taxon>Viridiplantae</taxon>
        <taxon>Streptophyta</taxon>
        <taxon>Embryophyta</taxon>
        <taxon>Tracheophyta</taxon>
        <taxon>Spermatophyta</taxon>
        <taxon>Magnoliopsida</taxon>
        <taxon>eudicotyledons</taxon>
        <taxon>Gunneridae</taxon>
        <taxon>Pentapetalae</taxon>
        <taxon>rosids</taxon>
        <taxon>fabids</taxon>
        <taxon>Fabales</taxon>
        <taxon>Fabaceae</taxon>
        <taxon>Papilionoideae</taxon>
        <taxon>50 kb inversion clade</taxon>
        <taxon>NPAAA clade</taxon>
        <taxon>indigoferoid/millettioid clade</taxon>
        <taxon>Phaseoleae</taxon>
        <taxon>Mucuna</taxon>
    </lineage>
</organism>
<dbReference type="AlphaFoldDB" id="A0A371FKG6"/>